<evidence type="ECO:0000313" key="2">
    <source>
        <dbReference type="EMBL" id="TNV73980.1"/>
    </source>
</evidence>
<dbReference type="EMBL" id="RRYP01017724">
    <property type="protein sequence ID" value="TNV73980.1"/>
    <property type="molecule type" value="Genomic_DNA"/>
</dbReference>
<dbReference type="Proteomes" id="UP000785679">
    <property type="component" value="Unassembled WGS sequence"/>
</dbReference>
<feature type="region of interest" description="Disordered" evidence="1">
    <location>
        <begin position="67"/>
        <end position="114"/>
    </location>
</feature>
<comment type="caution">
    <text evidence="2">The sequence shown here is derived from an EMBL/GenBank/DDBJ whole genome shotgun (WGS) entry which is preliminary data.</text>
</comment>
<feature type="region of interest" description="Disordered" evidence="1">
    <location>
        <begin position="220"/>
        <end position="259"/>
    </location>
</feature>
<feature type="compositionally biased region" description="Polar residues" evidence="1">
    <location>
        <begin position="242"/>
        <end position="255"/>
    </location>
</feature>
<sequence length="338" mass="36786">MQLSHAPDQQTATTHLRLQDRILGFRSSLDLATQTRLLQKLSQEKGEQIHPHQTEIRVLLESLSKRTAAQKEAQAEETKDQQPSFKSLNNPESSPEQVKVEKEEQKRQQPPQQVVRTAYVCAISENELNKVELAYFKRPLPPSHSLILSDKDANRIIKDKDAVITGQPIPNAAANLLIGLPNEEDPSVINGAQGGSHDPATLDQAASGVDDMLENEVRSVNSESVSYHHGAADGKGGRKAGNTGSTKKSQAQSKFCQGKKSASRIIAQTGITPQASNLGKRHHLSGTLSEQGSALGNEDPRNADSQFFRPGSQYSEDDESHGSSQVQDIEAQIQGLVI</sequence>
<accession>A0A8J8NGA8</accession>
<name>A0A8J8NGA8_HALGN</name>
<keyword evidence="3" id="KW-1185">Reference proteome</keyword>
<protein>
    <submittedName>
        <fullName evidence="2">Uncharacterized protein</fullName>
    </submittedName>
</protein>
<feature type="region of interest" description="Disordered" evidence="1">
    <location>
        <begin position="286"/>
        <end position="329"/>
    </location>
</feature>
<feature type="compositionally biased region" description="Basic and acidic residues" evidence="1">
    <location>
        <begin position="98"/>
        <end position="107"/>
    </location>
</feature>
<evidence type="ECO:0000256" key="1">
    <source>
        <dbReference type="SAM" id="MobiDB-lite"/>
    </source>
</evidence>
<gene>
    <name evidence="2" type="ORF">FGO68_gene15175</name>
</gene>
<evidence type="ECO:0000313" key="3">
    <source>
        <dbReference type="Proteomes" id="UP000785679"/>
    </source>
</evidence>
<organism evidence="2 3">
    <name type="scientific">Halteria grandinella</name>
    <dbReference type="NCBI Taxonomy" id="5974"/>
    <lineage>
        <taxon>Eukaryota</taxon>
        <taxon>Sar</taxon>
        <taxon>Alveolata</taxon>
        <taxon>Ciliophora</taxon>
        <taxon>Intramacronucleata</taxon>
        <taxon>Spirotrichea</taxon>
        <taxon>Stichotrichia</taxon>
        <taxon>Sporadotrichida</taxon>
        <taxon>Halteriidae</taxon>
        <taxon>Halteria</taxon>
    </lineage>
</organism>
<feature type="compositionally biased region" description="Polar residues" evidence="1">
    <location>
        <begin position="83"/>
        <end position="94"/>
    </location>
</feature>
<reference evidence="2" key="1">
    <citation type="submission" date="2019-06" db="EMBL/GenBank/DDBJ databases">
        <authorList>
            <person name="Zheng W."/>
        </authorList>
    </citation>
    <scope>NUCLEOTIDE SEQUENCE</scope>
    <source>
        <strain evidence="2">QDHG01</strain>
    </source>
</reference>
<dbReference type="AlphaFoldDB" id="A0A8J8NGA8"/>
<proteinExistence type="predicted"/>